<evidence type="ECO:0000256" key="1">
    <source>
        <dbReference type="SAM" id="Phobius"/>
    </source>
</evidence>
<keyword evidence="1" id="KW-1133">Transmembrane helix</keyword>
<dbReference type="EMBL" id="ASPP01008300">
    <property type="protein sequence ID" value="ETO25772.1"/>
    <property type="molecule type" value="Genomic_DNA"/>
</dbReference>
<gene>
    <name evidence="2" type="ORF">RFI_11362</name>
</gene>
<proteinExistence type="predicted"/>
<comment type="caution">
    <text evidence="2">The sequence shown here is derived from an EMBL/GenBank/DDBJ whole genome shotgun (WGS) entry which is preliminary data.</text>
</comment>
<reference evidence="2 3" key="1">
    <citation type="journal article" date="2013" name="Curr. Biol.">
        <title>The Genome of the Foraminiferan Reticulomyxa filosa.</title>
        <authorList>
            <person name="Glockner G."/>
            <person name="Hulsmann N."/>
            <person name="Schleicher M."/>
            <person name="Noegel A.A."/>
            <person name="Eichinger L."/>
            <person name="Gallinger C."/>
            <person name="Pawlowski J."/>
            <person name="Sierra R."/>
            <person name="Euteneuer U."/>
            <person name="Pillet L."/>
            <person name="Moustafa A."/>
            <person name="Platzer M."/>
            <person name="Groth M."/>
            <person name="Szafranski K."/>
            <person name="Schliwa M."/>
        </authorList>
    </citation>
    <scope>NUCLEOTIDE SEQUENCE [LARGE SCALE GENOMIC DNA]</scope>
</reference>
<accession>X6NK80</accession>
<keyword evidence="1" id="KW-0472">Membrane</keyword>
<dbReference type="AlphaFoldDB" id="X6NK80"/>
<evidence type="ECO:0000313" key="3">
    <source>
        <dbReference type="Proteomes" id="UP000023152"/>
    </source>
</evidence>
<organism evidence="2 3">
    <name type="scientific">Reticulomyxa filosa</name>
    <dbReference type="NCBI Taxonomy" id="46433"/>
    <lineage>
        <taxon>Eukaryota</taxon>
        <taxon>Sar</taxon>
        <taxon>Rhizaria</taxon>
        <taxon>Retaria</taxon>
        <taxon>Foraminifera</taxon>
        <taxon>Monothalamids</taxon>
        <taxon>Reticulomyxidae</taxon>
        <taxon>Reticulomyxa</taxon>
    </lineage>
</organism>
<feature type="transmembrane region" description="Helical" evidence="1">
    <location>
        <begin position="32"/>
        <end position="60"/>
    </location>
</feature>
<protein>
    <submittedName>
        <fullName evidence="2">Uncharacterized protein</fullName>
    </submittedName>
</protein>
<dbReference type="Proteomes" id="UP000023152">
    <property type="component" value="Unassembled WGS sequence"/>
</dbReference>
<evidence type="ECO:0000313" key="2">
    <source>
        <dbReference type="EMBL" id="ETO25772.1"/>
    </source>
</evidence>
<keyword evidence="3" id="KW-1185">Reference proteome</keyword>
<sequence>MVLGSPAALLYKSSRKCTETEAKPNARGKTSFIFALLVFFLSLAVKKLLFFFVSITYNFFCNKKINKQTIDIVRWTKPSVANEEGAERKPTDLNNFESLFEELAKFMKTLPPKSKKHIWEHAVTDKDKKEKKEKKDKKDKKVFDKASKEEHITRLLCDCVIVYIKYLNRKEKPLKTQEVLPHVEPVSRWIFQKYGELDRHRFEQESAYFSGILEEYQVNARAH</sequence>
<keyword evidence="1" id="KW-0812">Transmembrane</keyword>
<name>X6NK80_RETFI</name>